<evidence type="ECO:0000313" key="6">
    <source>
        <dbReference type="Proteomes" id="UP001254848"/>
    </source>
</evidence>
<keyword evidence="3" id="KW-0804">Transcription</keyword>
<keyword evidence="6" id="KW-1185">Reference proteome</keyword>
<dbReference type="InterPro" id="IPR018060">
    <property type="entry name" value="HTH_AraC"/>
</dbReference>
<dbReference type="Pfam" id="PF12833">
    <property type="entry name" value="HTH_18"/>
    <property type="match status" value="1"/>
</dbReference>
<dbReference type="PROSITE" id="PS00041">
    <property type="entry name" value="HTH_ARAC_FAMILY_1"/>
    <property type="match status" value="1"/>
</dbReference>
<dbReference type="RefSeq" id="WP_413781527.1">
    <property type="nucleotide sequence ID" value="NZ_JAUOZS010000001.1"/>
</dbReference>
<dbReference type="EMBL" id="JAUOZS010000001">
    <property type="protein sequence ID" value="MDT8903065.1"/>
    <property type="molecule type" value="Genomic_DNA"/>
</dbReference>
<evidence type="ECO:0000256" key="3">
    <source>
        <dbReference type="ARBA" id="ARBA00023163"/>
    </source>
</evidence>
<organism evidence="5 6">
    <name type="scientific">Anaeroselena agilis</name>
    <dbReference type="NCBI Taxonomy" id="3063788"/>
    <lineage>
        <taxon>Bacteria</taxon>
        <taxon>Bacillati</taxon>
        <taxon>Bacillota</taxon>
        <taxon>Negativicutes</taxon>
        <taxon>Acetonemataceae</taxon>
        <taxon>Anaeroselena</taxon>
    </lineage>
</organism>
<keyword evidence="2" id="KW-0238">DNA-binding</keyword>
<dbReference type="SUPFAM" id="SSF46689">
    <property type="entry name" value="Homeodomain-like"/>
    <property type="match status" value="2"/>
</dbReference>
<evidence type="ECO:0000259" key="4">
    <source>
        <dbReference type="PROSITE" id="PS01124"/>
    </source>
</evidence>
<proteinExistence type="predicted"/>
<dbReference type="SMART" id="SM00342">
    <property type="entry name" value="HTH_ARAC"/>
    <property type="match status" value="1"/>
</dbReference>
<protein>
    <submittedName>
        <fullName evidence="5">AraC family transcriptional regulator</fullName>
    </submittedName>
</protein>
<keyword evidence="1" id="KW-0805">Transcription regulation</keyword>
<evidence type="ECO:0000313" key="5">
    <source>
        <dbReference type="EMBL" id="MDT8903065.1"/>
    </source>
</evidence>
<dbReference type="InterPro" id="IPR020449">
    <property type="entry name" value="Tscrpt_reg_AraC-type_HTH"/>
</dbReference>
<dbReference type="Proteomes" id="UP001254848">
    <property type="component" value="Unassembled WGS sequence"/>
</dbReference>
<sequence>MPERYKHLLGDGPYPPMDNFDIFCSEKVGVFVCKEPTEIPVWSHAHSSYEFDVAFSAPPLFQVEKKQKNIEIHKMIAINPDQEHKNVVPLSAATFCAIQVDRLYLQEMARQTYGKPGICFDYEQFFYDYELRAIMQSIITETNSKQLGYQFVIESLCVQLIVELFRKIKHNLPSSENRRTYYERDSINRVIAFLQENHNQEYSLDEVSRMANFSPYYFIRIFKAQTGKTPYEFLMEIKIREACRLLKAGGKSITEIAYLCGFGNSSHFSTVFKRKIGVSPLEYRKRS</sequence>
<evidence type="ECO:0000256" key="2">
    <source>
        <dbReference type="ARBA" id="ARBA00023125"/>
    </source>
</evidence>
<dbReference type="InterPro" id="IPR009057">
    <property type="entry name" value="Homeodomain-like_sf"/>
</dbReference>
<name>A0ABU3P216_9FIRM</name>
<reference evidence="5 6" key="1">
    <citation type="submission" date="2023-07" db="EMBL/GenBank/DDBJ databases">
        <title>The novel representative of Negativicutes class, Anaeroselena agilis gen. nov. sp. nov.</title>
        <authorList>
            <person name="Prokofeva M.I."/>
            <person name="Elcheninov A.G."/>
            <person name="Klyukina A."/>
            <person name="Kublanov I.V."/>
            <person name="Frolov E.N."/>
            <person name="Podosokorskaya O.A."/>
        </authorList>
    </citation>
    <scope>NUCLEOTIDE SEQUENCE [LARGE SCALE GENOMIC DNA]</scope>
    <source>
        <strain evidence="5 6">4137-cl</strain>
    </source>
</reference>
<dbReference type="PRINTS" id="PR00032">
    <property type="entry name" value="HTHARAC"/>
</dbReference>
<dbReference type="PROSITE" id="PS01124">
    <property type="entry name" value="HTH_ARAC_FAMILY_2"/>
    <property type="match status" value="1"/>
</dbReference>
<comment type="caution">
    <text evidence="5">The sequence shown here is derived from an EMBL/GenBank/DDBJ whole genome shotgun (WGS) entry which is preliminary data.</text>
</comment>
<dbReference type="Gene3D" id="1.10.10.60">
    <property type="entry name" value="Homeodomain-like"/>
    <property type="match status" value="2"/>
</dbReference>
<accession>A0ABU3P216</accession>
<gene>
    <name evidence="5" type="ORF">Q4T40_17660</name>
</gene>
<feature type="domain" description="HTH araC/xylS-type" evidence="4">
    <location>
        <begin position="188"/>
        <end position="286"/>
    </location>
</feature>
<dbReference type="PANTHER" id="PTHR43280:SF2">
    <property type="entry name" value="HTH-TYPE TRANSCRIPTIONAL REGULATOR EXSA"/>
    <property type="match status" value="1"/>
</dbReference>
<dbReference type="InterPro" id="IPR018062">
    <property type="entry name" value="HTH_AraC-typ_CS"/>
</dbReference>
<dbReference type="PANTHER" id="PTHR43280">
    <property type="entry name" value="ARAC-FAMILY TRANSCRIPTIONAL REGULATOR"/>
    <property type="match status" value="1"/>
</dbReference>
<evidence type="ECO:0000256" key="1">
    <source>
        <dbReference type="ARBA" id="ARBA00023015"/>
    </source>
</evidence>